<dbReference type="Proteomes" id="UP000031971">
    <property type="component" value="Unassembled WGS sequence"/>
</dbReference>
<feature type="transmembrane region" description="Helical" evidence="1">
    <location>
        <begin position="60"/>
        <end position="77"/>
    </location>
</feature>
<feature type="transmembrane region" description="Helical" evidence="1">
    <location>
        <begin position="12"/>
        <end position="39"/>
    </location>
</feature>
<dbReference type="Pfam" id="PF13386">
    <property type="entry name" value="DsbD_2"/>
    <property type="match status" value="1"/>
</dbReference>
<comment type="caution">
    <text evidence="3">The sequence shown here is derived from an EMBL/GenBank/DDBJ whole genome shotgun (WGS) entry which is preliminary data.</text>
</comment>
<keyword evidence="1" id="KW-0812">Transmembrane</keyword>
<feature type="transmembrane region" description="Helical" evidence="1">
    <location>
        <begin position="83"/>
        <end position="103"/>
    </location>
</feature>
<name>A0A0C2UD57_PARME</name>
<protein>
    <recommendedName>
        <fullName evidence="2">Urease accessory protein UreH-like transmembrane domain-containing protein</fullName>
    </recommendedName>
</protein>
<evidence type="ECO:0000256" key="1">
    <source>
        <dbReference type="SAM" id="Phobius"/>
    </source>
</evidence>
<organism evidence="3 4">
    <name type="scientific">Paramagnetospirillum magnetotacticum MS-1</name>
    <dbReference type="NCBI Taxonomy" id="272627"/>
    <lineage>
        <taxon>Bacteria</taxon>
        <taxon>Pseudomonadati</taxon>
        <taxon>Pseudomonadota</taxon>
        <taxon>Alphaproteobacteria</taxon>
        <taxon>Rhodospirillales</taxon>
        <taxon>Magnetospirillaceae</taxon>
        <taxon>Paramagnetospirillum</taxon>
    </lineage>
</organism>
<evidence type="ECO:0000259" key="2">
    <source>
        <dbReference type="Pfam" id="PF13386"/>
    </source>
</evidence>
<sequence>MSPESPLAIGLPMAMAMGLVFGMGPCLLSCLPYLGPVFLGSDEGVARSWRIMLPLSLGRLGSYGGLGIASGLVGHLAEDMIGIAAIRFLVGSAALLMGVALLAGERKGHRLCSLAAETTRPAGLVLMGLGLGMTPCAPLGAVLVSAAASSDPVWGGVLGLCFGLGAITVPAIAYGIGGAFIGAQLRNALGRWRTGIERTSAALLIGSGLLGIWRGLGL</sequence>
<gene>
    <name evidence="3" type="ORF">CCC_04208</name>
</gene>
<dbReference type="OrthoDB" id="5294350at2"/>
<evidence type="ECO:0000313" key="3">
    <source>
        <dbReference type="EMBL" id="KIL99437.1"/>
    </source>
</evidence>
<proteinExistence type="predicted"/>
<dbReference type="InterPro" id="IPR039447">
    <property type="entry name" value="UreH-like_TM_dom"/>
</dbReference>
<dbReference type="AlphaFoldDB" id="A0A0C2UD57"/>
<keyword evidence="4" id="KW-1185">Reference proteome</keyword>
<feature type="transmembrane region" description="Helical" evidence="1">
    <location>
        <begin position="154"/>
        <end position="183"/>
    </location>
</feature>
<evidence type="ECO:0000313" key="4">
    <source>
        <dbReference type="Proteomes" id="UP000031971"/>
    </source>
</evidence>
<dbReference type="RefSeq" id="WP_052472989.1">
    <property type="nucleotide sequence ID" value="NZ_JXSL01000024.1"/>
</dbReference>
<keyword evidence="1" id="KW-0472">Membrane</keyword>
<reference evidence="3 4" key="1">
    <citation type="submission" date="2015-01" db="EMBL/GenBank/DDBJ databases">
        <title>Genome Sequence of Magnetospirillum magnetotacticum Strain MS-1.</title>
        <authorList>
            <person name="Marinov G.K."/>
            <person name="Smalley M.D."/>
            <person name="DeSalvo G."/>
        </authorList>
    </citation>
    <scope>NUCLEOTIDE SEQUENCE [LARGE SCALE GENOMIC DNA]</scope>
    <source>
        <strain evidence="3 4">MS-1</strain>
    </source>
</reference>
<keyword evidence="1" id="KW-1133">Transmembrane helix</keyword>
<dbReference type="STRING" id="272627.CCC_04208"/>
<dbReference type="EMBL" id="JXSL01000024">
    <property type="protein sequence ID" value="KIL99437.1"/>
    <property type="molecule type" value="Genomic_DNA"/>
</dbReference>
<feature type="domain" description="Urease accessory protein UreH-like transmembrane" evidence="2">
    <location>
        <begin position="14"/>
        <end position="191"/>
    </location>
</feature>
<accession>A0A0C2UD57</accession>
<feature type="transmembrane region" description="Helical" evidence="1">
    <location>
        <begin position="195"/>
        <end position="216"/>
    </location>
</feature>
<feature type="transmembrane region" description="Helical" evidence="1">
    <location>
        <begin position="124"/>
        <end position="148"/>
    </location>
</feature>